<dbReference type="SUPFAM" id="SSF53756">
    <property type="entry name" value="UDP-Glycosyltransferase/glycogen phosphorylase"/>
    <property type="match status" value="1"/>
</dbReference>
<feature type="domain" description="Glycosyltransferase subfamily 4-like N-terminal" evidence="2">
    <location>
        <begin position="15"/>
        <end position="141"/>
    </location>
</feature>
<dbReference type="CDD" id="cd03801">
    <property type="entry name" value="GT4_PimA-like"/>
    <property type="match status" value="1"/>
</dbReference>
<dbReference type="EMBL" id="LHPH01000006">
    <property type="protein sequence ID" value="KPH64118.1"/>
    <property type="molecule type" value="Genomic_DNA"/>
</dbReference>
<dbReference type="InterPro" id="IPR028098">
    <property type="entry name" value="Glyco_trans_4-like_N"/>
</dbReference>
<keyword evidence="4" id="KW-1185">Reference proteome</keyword>
<dbReference type="RefSeq" id="WP_054453560.1">
    <property type="nucleotide sequence ID" value="NZ_LHPH01000006.1"/>
</dbReference>
<dbReference type="PATRIC" id="fig|187330.3.peg.3389"/>
<dbReference type="PANTHER" id="PTHR45947">
    <property type="entry name" value="SULFOQUINOVOSYL TRANSFERASE SQD2"/>
    <property type="match status" value="1"/>
</dbReference>
<evidence type="ECO:0000259" key="1">
    <source>
        <dbReference type="Pfam" id="PF00534"/>
    </source>
</evidence>
<dbReference type="Gene3D" id="3.40.50.2000">
    <property type="entry name" value="Glycogen Phosphorylase B"/>
    <property type="match status" value="2"/>
</dbReference>
<dbReference type="PANTHER" id="PTHR45947:SF15">
    <property type="entry name" value="TEICHURONIC ACID BIOSYNTHESIS GLYCOSYLTRANSFERASE TUAC-RELATED"/>
    <property type="match status" value="1"/>
</dbReference>
<dbReference type="Proteomes" id="UP000037848">
    <property type="component" value="Unassembled WGS sequence"/>
</dbReference>
<evidence type="ECO:0000259" key="2">
    <source>
        <dbReference type="Pfam" id="PF13439"/>
    </source>
</evidence>
<reference evidence="3 4" key="1">
    <citation type="submission" date="2015-08" db="EMBL/GenBank/DDBJ databases">
        <title>Draft Genome Sequence of Pseudoalteromonas porphyrae UCD-SED14.</title>
        <authorList>
            <person name="Coil D.A."/>
            <person name="Jospin G."/>
            <person name="Lee R.D."/>
            <person name="Eisen J.A."/>
        </authorList>
    </citation>
    <scope>NUCLEOTIDE SEQUENCE [LARGE SCALE GENOMIC DNA]</scope>
    <source>
        <strain evidence="3 4">UCD-SED14</strain>
    </source>
</reference>
<dbReference type="Pfam" id="PF13439">
    <property type="entry name" value="Glyco_transf_4"/>
    <property type="match status" value="1"/>
</dbReference>
<dbReference type="STRING" id="187330.AMS58_08355"/>
<proteinExistence type="predicted"/>
<feature type="domain" description="Glycosyl transferase family 1" evidence="1">
    <location>
        <begin position="172"/>
        <end position="302"/>
    </location>
</feature>
<protein>
    <recommendedName>
        <fullName evidence="5">Glycosyl transferase family 1</fullName>
    </recommendedName>
</protein>
<evidence type="ECO:0000313" key="4">
    <source>
        <dbReference type="Proteomes" id="UP000037848"/>
    </source>
</evidence>
<dbReference type="Pfam" id="PF00534">
    <property type="entry name" value="Glycos_transf_1"/>
    <property type="match status" value="1"/>
</dbReference>
<dbReference type="AlphaFoldDB" id="A0A0N0M0I9"/>
<sequence>MYYKVLLLIDSSLLGGVETHIIELNKLLKKNQITSTVLFIQDHNNEPFYALLDDANISYTFSDGSYTTTARLVNQIDINTVLHTHGYKASIYGKLICKLHGKRCVSTYHAGEAGKGKVWLYNQFDTLMSYFSINFAVSSLIKNKIYKAQLLENFIEFKSSNVQKMNGGILNIGYVGRLSYEKAPDKFTQLSEMFKNNLGVQFHLFGEGPMKDKLNLSYLTYHGLQPQDKIWKTIDVLLICSLEEGLPMVLIEAIANNVLVVSTPVGEVPNIIENNITGYLLKNHTVQEMYRVLNLISKQSSVEINKIKNAALISAKPRFCGDLQFNLLQQAYKTSLPRTLPSL</sequence>
<evidence type="ECO:0000313" key="3">
    <source>
        <dbReference type="EMBL" id="KPH64118.1"/>
    </source>
</evidence>
<organism evidence="3 4">
    <name type="scientific">Pseudoalteromonas porphyrae</name>
    <dbReference type="NCBI Taxonomy" id="187330"/>
    <lineage>
        <taxon>Bacteria</taxon>
        <taxon>Pseudomonadati</taxon>
        <taxon>Pseudomonadota</taxon>
        <taxon>Gammaproteobacteria</taxon>
        <taxon>Alteromonadales</taxon>
        <taxon>Pseudoalteromonadaceae</taxon>
        <taxon>Pseudoalteromonas</taxon>
    </lineage>
</organism>
<dbReference type="InterPro" id="IPR050194">
    <property type="entry name" value="Glycosyltransferase_grp1"/>
</dbReference>
<dbReference type="InterPro" id="IPR001296">
    <property type="entry name" value="Glyco_trans_1"/>
</dbReference>
<gene>
    <name evidence="3" type="ORF">ADS77_06830</name>
</gene>
<accession>A0A0N0M0I9</accession>
<dbReference type="GO" id="GO:0016757">
    <property type="term" value="F:glycosyltransferase activity"/>
    <property type="evidence" value="ECO:0007669"/>
    <property type="project" value="InterPro"/>
</dbReference>
<dbReference type="OrthoDB" id="9768937at2"/>
<evidence type="ECO:0008006" key="5">
    <source>
        <dbReference type="Google" id="ProtNLM"/>
    </source>
</evidence>
<name>A0A0N0M0I9_9GAMM</name>
<comment type="caution">
    <text evidence="3">The sequence shown here is derived from an EMBL/GenBank/DDBJ whole genome shotgun (WGS) entry which is preliminary data.</text>
</comment>